<dbReference type="AlphaFoldDB" id="A0A7S4JCW9"/>
<name>A0A7S4JCW9_9STRA</name>
<evidence type="ECO:0000256" key="2">
    <source>
        <dbReference type="SAM" id="SignalP"/>
    </source>
</evidence>
<reference evidence="3" key="1">
    <citation type="submission" date="2021-01" db="EMBL/GenBank/DDBJ databases">
        <authorList>
            <person name="Corre E."/>
            <person name="Pelletier E."/>
            <person name="Niang G."/>
            <person name="Scheremetjew M."/>
            <person name="Finn R."/>
            <person name="Kale V."/>
            <person name="Holt S."/>
            <person name="Cochrane G."/>
            <person name="Meng A."/>
            <person name="Brown T."/>
            <person name="Cohen L."/>
        </authorList>
    </citation>
    <scope>NUCLEOTIDE SEQUENCE</scope>
    <source>
        <strain evidence="3">Isolate 1302-5</strain>
    </source>
</reference>
<accession>A0A7S4JCW9</accession>
<proteinExistence type="predicted"/>
<keyword evidence="1" id="KW-0175">Coiled coil</keyword>
<organism evidence="3">
    <name type="scientific">Odontella aurita</name>
    <dbReference type="NCBI Taxonomy" id="265563"/>
    <lineage>
        <taxon>Eukaryota</taxon>
        <taxon>Sar</taxon>
        <taxon>Stramenopiles</taxon>
        <taxon>Ochrophyta</taxon>
        <taxon>Bacillariophyta</taxon>
        <taxon>Mediophyceae</taxon>
        <taxon>Biddulphiophycidae</taxon>
        <taxon>Eupodiscales</taxon>
        <taxon>Odontellaceae</taxon>
        <taxon>Odontella</taxon>
    </lineage>
</organism>
<keyword evidence="2" id="KW-0732">Signal</keyword>
<gene>
    <name evidence="3" type="ORF">OAUR00152_LOCUS26042</name>
</gene>
<dbReference type="EMBL" id="HBKQ01037703">
    <property type="protein sequence ID" value="CAE2259595.1"/>
    <property type="molecule type" value="Transcribed_RNA"/>
</dbReference>
<protein>
    <submittedName>
        <fullName evidence="3">Uncharacterized protein</fullName>
    </submittedName>
</protein>
<evidence type="ECO:0000256" key="1">
    <source>
        <dbReference type="SAM" id="Coils"/>
    </source>
</evidence>
<feature type="signal peptide" evidence="2">
    <location>
        <begin position="1"/>
        <end position="25"/>
    </location>
</feature>
<evidence type="ECO:0000313" key="3">
    <source>
        <dbReference type="EMBL" id="CAE2259595.1"/>
    </source>
</evidence>
<feature type="coiled-coil region" evidence="1">
    <location>
        <begin position="93"/>
        <end position="138"/>
    </location>
</feature>
<sequence length="258" mass="28192">MKTNSRSVAMWIVVATLFVSTPASAFSPTHGVSGNIFLSPAAWGGMPQIAGAAAQRAKSTALNDGGIMAGIAAASAIAGFAAGGMQGGGGIEAGGLKKENAKLRDELKQTKDEFDAVKVEYSRQLEEKEEALFKMDEEFEDQTVQIRADLEVEYEKKVEKTTATMKNQFDRQLKRERRALEGQAEVRLEEQGGKLRQAFLEEKMAYEVEFNDKKQRETIMALEKQSNLLSENSELKEALDAIKADLESIMGGTKGKMS</sequence>
<feature type="chain" id="PRO_5031092176" evidence="2">
    <location>
        <begin position="26"/>
        <end position="258"/>
    </location>
</feature>